<dbReference type="EMBL" id="CAJJDN010000024">
    <property type="protein sequence ID" value="CAD8068222.1"/>
    <property type="molecule type" value="Genomic_DNA"/>
</dbReference>
<sequence length="106" mass="13216">MNSMIHDEEPYYYKIYEIYGVYDQMLDHLDQEQMPQKISKFLTQSKDDELRRQMRFLTLAHRRIKKKKKKYRYIKLKKSFQSNELYIDGSQYENNVFLLFSIRQEE</sequence>
<accession>A0A8S1LPF4</accession>
<proteinExistence type="predicted"/>
<evidence type="ECO:0000313" key="2">
    <source>
        <dbReference type="Proteomes" id="UP000692954"/>
    </source>
</evidence>
<dbReference type="AlphaFoldDB" id="A0A8S1LPF4"/>
<gene>
    <name evidence="1" type="ORF">PSON_ATCC_30995.1.T0240044</name>
</gene>
<dbReference type="Proteomes" id="UP000692954">
    <property type="component" value="Unassembled WGS sequence"/>
</dbReference>
<evidence type="ECO:0000313" key="1">
    <source>
        <dbReference type="EMBL" id="CAD8068222.1"/>
    </source>
</evidence>
<keyword evidence="2" id="KW-1185">Reference proteome</keyword>
<reference evidence="1" key="1">
    <citation type="submission" date="2021-01" db="EMBL/GenBank/DDBJ databases">
        <authorList>
            <consortium name="Genoscope - CEA"/>
            <person name="William W."/>
        </authorList>
    </citation>
    <scope>NUCLEOTIDE SEQUENCE</scope>
</reference>
<name>A0A8S1LPF4_9CILI</name>
<comment type="caution">
    <text evidence="1">The sequence shown here is derived from an EMBL/GenBank/DDBJ whole genome shotgun (WGS) entry which is preliminary data.</text>
</comment>
<organism evidence="1 2">
    <name type="scientific">Paramecium sonneborni</name>
    <dbReference type="NCBI Taxonomy" id="65129"/>
    <lineage>
        <taxon>Eukaryota</taxon>
        <taxon>Sar</taxon>
        <taxon>Alveolata</taxon>
        <taxon>Ciliophora</taxon>
        <taxon>Intramacronucleata</taxon>
        <taxon>Oligohymenophorea</taxon>
        <taxon>Peniculida</taxon>
        <taxon>Parameciidae</taxon>
        <taxon>Paramecium</taxon>
    </lineage>
</organism>
<protein>
    <submittedName>
        <fullName evidence="1">Uncharacterized protein</fullName>
    </submittedName>
</protein>